<dbReference type="Proteomes" id="UP000251889">
    <property type="component" value="Unassembled WGS sequence"/>
</dbReference>
<keyword evidence="4" id="KW-1185">Reference proteome</keyword>
<keyword evidence="1" id="KW-0732">Signal</keyword>
<name>A0A364XVU4_9BACT</name>
<dbReference type="PROSITE" id="PS50853">
    <property type="entry name" value="FN3"/>
    <property type="match status" value="1"/>
</dbReference>
<evidence type="ECO:0000259" key="2">
    <source>
        <dbReference type="PROSITE" id="PS50853"/>
    </source>
</evidence>
<accession>A0A364XVU4</accession>
<sequence>MRLQRLFILLFFLLAQRQVVAQVYPVQGNAVLIPPYSVYISDYTSRTTDRLILNVALKDITRPELRVRLRIRIESQNVRIETKPEYIGSELILQGGIPLRLNGTDLIEYFNPNNLSFSGITRGEFEQKGALPQGFYQFSFEILEYYRGVKISNNITAPAWLILNDPPIVNIPQDNAKITPTIPQNVIFQWTPRHTGSPNSAFSTEYEIKVVEVWPSNRNPNDAMLTSPPILDVTTQSTSFIYGLAETPLELGRRYAMRVRAKSIVGAEEYDLFKNNGYSAVVSFVYGDACDVPEQVAAFSPAATRLNVKWLSRSNHTGFKVRYRQAGTTNWYENKAIINEVEISSLKPGTTYEYQVSASCGLFEAQYSTVATVKTKDAAQATYSCGVPLDNIILDPTELAPSLKVGDVINSGDFDVKLTKVSGGNGQFTGEGVIEVPFFSKAKARVEFTNITVNKDLRMVNGFLNVTGAGVDIVPSGVINFMDQLVENLDQLDTLLTIVESNLPDEMFDPNAFVADEHVIVVGGISSVYTNGDGSVVVVDKSGNQKTLPAGKTYAIEGDDGQGYLVDQKGKLHETTAAVAAKAGNREWNLSLRFSRSPQGVHGFDEGKRQHSC</sequence>
<dbReference type="CDD" id="cd00063">
    <property type="entry name" value="FN3"/>
    <property type="match status" value="1"/>
</dbReference>
<dbReference type="InterPro" id="IPR036116">
    <property type="entry name" value="FN3_sf"/>
</dbReference>
<protein>
    <recommendedName>
        <fullName evidence="2">Fibronectin type-III domain-containing protein</fullName>
    </recommendedName>
</protein>
<dbReference type="Pfam" id="PF00041">
    <property type="entry name" value="fn3"/>
    <property type="match status" value="1"/>
</dbReference>
<feature type="chain" id="PRO_5016628556" description="Fibronectin type-III domain-containing protein" evidence="1">
    <location>
        <begin position="22"/>
        <end position="613"/>
    </location>
</feature>
<feature type="domain" description="Fibronectin type-III" evidence="2">
    <location>
        <begin position="292"/>
        <end position="378"/>
    </location>
</feature>
<evidence type="ECO:0000313" key="3">
    <source>
        <dbReference type="EMBL" id="RAV97627.1"/>
    </source>
</evidence>
<dbReference type="SUPFAM" id="SSF49265">
    <property type="entry name" value="Fibronectin type III"/>
    <property type="match status" value="1"/>
</dbReference>
<evidence type="ECO:0000256" key="1">
    <source>
        <dbReference type="SAM" id="SignalP"/>
    </source>
</evidence>
<dbReference type="InterPro" id="IPR013783">
    <property type="entry name" value="Ig-like_fold"/>
</dbReference>
<dbReference type="EMBL" id="QMFY01000033">
    <property type="protein sequence ID" value="RAV97627.1"/>
    <property type="molecule type" value="Genomic_DNA"/>
</dbReference>
<evidence type="ECO:0000313" key="4">
    <source>
        <dbReference type="Proteomes" id="UP000251889"/>
    </source>
</evidence>
<dbReference type="Gene3D" id="2.60.40.10">
    <property type="entry name" value="Immunoglobulins"/>
    <property type="match status" value="1"/>
</dbReference>
<dbReference type="AlphaFoldDB" id="A0A364XVU4"/>
<dbReference type="RefSeq" id="WP_112750165.1">
    <property type="nucleotide sequence ID" value="NZ_QMFY01000033.1"/>
</dbReference>
<reference evidence="3 4" key="1">
    <citation type="submission" date="2018-06" db="EMBL/GenBank/DDBJ databases">
        <title>Chryseolinea flavus sp. nov., a member of the phylum Bacteroidetes isolated from soil.</title>
        <authorList>
            <person name="Li Y."/>
            <person name="Wang J."/>
        </authorList>
    </citation>
    <scope>NUCLEOTIDE SEQUENCE [LARGE SCALE GENOMIC DNA]</scope>
    <source>
        <strain evidence="3 4">SDU1-6</strain>
    </source>
</reference>
<dbReference type="SMART" id="SM00060">
    <property type="entry name" value="FN3"/>
    <property type="match status" value="2"/>
</dbReference>
<dbReference type="OrthoDB" id="1521695at2"/>
<organism evidence="3 4">
    <name type="scientific">Pseudochryseolinea flava</name>
    <dbReference type="NCBI Taxonomy" id="2059302"/>
    <lineage>
        <taxon>Bacteria</taxon>
        <taxon>Pseudomonadati</taxon>
        <taxon>Bacteroidota</taxon>
        <taxon>Cytophagia</taxon>
        <taxon>Cytophagales</taxon>
        <taxon>Fulvivirgaceae</taxon>
        <taxon>Pseudochryseolinea</taxon>
    </lineage>
</organism>
<gene>
    <name evidence="3" type="ORF">DQQ10_27480</name>
</gene>
<dbReference type="InterPro" id="IPR003961">
    <property type="entry name" value="FN3_dom"/>
</dbReference>
<feature type="signal peptide" evidence="1">
    <location>
        <begin position="1"/>
        <end position="21"/>
    </location>
</feature>
<proteinExistence type="predicted"/>
<comment type="caution">
    <text evidence="3">The sequence shown here is derived from an EMBL/GenBank/DDBJ whole genome shotgun (WGS) entry which is preliminary data.</text>
</comment>